<evidence type="ECO:0000313" key="1">
    <source>
        <dbReference type="EMBL" id="KGK34415.1"/>
    </source>
</evidence>
<accession>A0A099NPJ7</accession>
<name>A0A099NPJ7_PICKU</name>
<sequence>IDGDEHHAKIVHSKE</sequence>
<organism evidence="1 2">
    <name type="scientific">Pichia kudriavzevii</name>
    <name type="common">Yeast</name>
    <name type="synonym">Issatchenkia orientalis</name>
    <dbReference type="NCBI Taxonomy" id="4909"/>
    <lineage>
        <taxon>Eukaryota</taxon>
        <taxon>Fungi</taxon>
        <taxon>Dikarya</taxon>
        <taxon>Ascomycota</taxon>
        <taxon>Saccharomycotina</taxon>
        <taxon>Pichiomycetes</taxon>
        <taxon>Pichiales</taxon>
        <taxon>Pichiaceae</taxon>
        <taxon>Pichia</taxon>
    </lineage>
</organism>
<proteinExistence type="predicted"/>
<comment type="caution">
    <text evidence="1">The sequence shown here is derived from an EMBL/GenBank/DDBJ whole genome shotgun (WGS) entry which is preliminary data.</text>
</comment>
<dbReference type="Proteomes" id="UP000029867">
    <property type="component" value="Unassembled WGS sequence"/>
</dbReference>
<reference evidence="2" key="1">
    <citation type="journal article" date="2014" name="Microb. Cell Fact.">
        <title>Exploiting Issatchenkia orientalis SD108 for succinic acid production.</title>
        <authorList>
            <person name="Xiao H."/>
            <person name="Shao Z."/>
            <person name="Jiang Y."/>
            <person name="Dole S."/>
            <person name="Zhao H."/>
        </authorList>
    </citation>
    <scope>NUCLEOTIDE SEQUENCE [LARGE SCALE GENOMIC DNA]</scope>
    <source>
        <strain evidence="2">SD108</strain>
    </source>
</reference>
<dbReference type="HOGENOM" id="CLU_222429_0_0_1"/>
<dbReference type="EMBL" id="JQFK01001667">
    <property type="protein sequence ID" value="KGK34415.1"/>
    <property type="molecule type" value="Genomic_DNA"/>
</dbReference>
<protein>
    <submittedName>
        <fullName evidence="1">Uncharacterized protein</fullName>
    </submittedName>
</protein>
<gene>
    <name evidence="1" type="ORF">JL09_g6438</name>
</gene>
<feature type="non-terminal residue" evidence="1">
    <location>
        <position position="1"/>
    </location>
</feature>
<evidence type="ECO:0000313" key="2">
    <source>
        <dbReference type="Proteomes" id="UP000029867"/>
    </source>
</evidence>